<dbReference type="InterPro" id="IPR026055">
    <property type="entry name" value="FAR"/>
</dbReference>
<keyword evidence="3" id="KW-1185">Reference proteome</keyword>
<dbReference type="Proteomes" id="UP000321424">
    <property type="component" value="Unassembled WGS sequence"/>
</dbReference>
<sequence>MGTPTIAVTGATGFLGVHLMRELLRDHAALTVLARAEPESVLNRIGGFLRLTGAGRDLLDHLAERIRVVRADLVEPRFGLPEQRFQELADELDVIWHCAGDTTIGAALDQLRRTNVTGTRHVLELAAAGVRSPLLYHVSSIAVAGARRHGTMPEELLDDTCGFENHYERTKYEAEAMVRAWAAQQARPVVVFRPSILVTDVPRHAELPLHTLSLVAEALESGMSRFGMSDHPPAQRLPVRFPGATTASLNLVPVDYAAATMARLAQREPSGGVDTYHIVHQRNTLVTDLLTTFERTYPFDLHLVSRPPADQSPIEAALEAQTAFAGYTRHHRRYDTSRVRAALGTPPPAPEINLNYLTSAISHP</sequence>
<proteinExistence type="predicted"/>
<dbReference type="Gene3D" id="3.40.50.720">
    <property type="entry name" value="NAD(P)-binding Rossmann-like Domain"/>
    <property type="match status" value="1"/>
</dbReference>
<name>A0A511MNC5_9NOCA</name>
<dbReference type="InterPro" id="IPR013120">
    <property type="entry name" value="FAR_NAD-bd"/>
</dbReference>
<evidence type="ECO:0000313" key="2">
    <source>
        <dbReference type="EMBL" id="GEM42123.1"/>
    </source>
</evidence>
<evidence type="ECO:0000259" key="1">
    <source>
        <dbReference type="Pfam" id="PF07993"/>
    </source>
</evidence>
<organism evidence="2 3">
    <name type="scientific">Nocardia ninae NBRC 108245</name>
    <dbReference type="NCBI Taxonomy" id="1210091"/>
    <lineage>
        <taxon>Bacteria</taxon>
        <taxon>Bacillati</taxon>
        <taxon>Actinomycetota</taxon>
        <taxon>Actinomycetes</taxon>
        <taxon>Mycobacteriales</taxon>
        <taxon>Nocardiaceae</taxon>
        <taxon>Nocardia</taxon>
    </lineage>
</organism>
<reference evidence="2 3" key="1">
    <citation type="submission" date="2019-07" db="EMBL/GenBank/DDBJ databases">
        <title>Whole genome shotgun sequence of Nocardia ninae NBRC 108245.</title>
        <authorList>
            <person name="Hosoyama A."/>
            <person name="Uohara A."/>
            <person name="Ohji S."/>
            <person name="Ichikawa N."/>
        </authorList>
    </citation>
    <scope>NUCLEOTIDE SEQUENCE [LARGE SCALE GENOMIC DNA]</scope>
    <source>
        <strain evidence="2 3">NBRC 108245</strain>
    </source>
</reference>
<dbReference type="GO" id="GO:0080019">
    <property type="term" value="F:alcohol-forming very long-chain fatty acyl-CoA reductase activity"/>
    <property type="evidence" value="ECO:0007669"/>
    <property type="project" value="InterPro"/>
</dbReference>
<comment type="caution">
    <text evidence="2">The sequence shown here is derived from an EMBL/GenBank/DDBJ whole genome shotgun (WGS) entry which is preliminary data.</text>
</comment>
<dbReference type="RefSeq" id="WP_186818746.1">
    <property type="nucleotide sequence ID" value="NZ_BJXA01000063.1"/>
</dbReference>
<dbReference type="EMBL" id="BJXA01000063">
    <property type="protein sequence ID" value="GEM42123.1"/>
    <property type="molecule type" value="Genomic_DNA"/>
</dbReference>
<dbReference type="SUPFAM" id="SSF51735">
    <property type="entry name" value="NAD(P)-binding Rossmann-fold domains"/>
    <property type="match status" value="1"/>
</dbReference>
<protein>
    <recommendedName>
        <fullName evidence="1">Thioester reductase (TE) domain-containing protein</fullName>
    </recommendedName>
</protein>
<dbReference type="PANTHER" id="PTHR11011">
    <property type="entry name" value="MALE STERILITY PROTEIN 2-RELATED"/>
    <property type="match status" value="1"/>
</dbReference>
<gene>
    <name evidence="2" type="ORF">NN4_66420</name>
</gene>
<feature type="domain" description="Thioester reductase (TE)" evidence="1">
    <location>
        <begin position="8"/>
        <end position="261"/>
    </location>
</feature>
<evidence type="ECO:0000313" key="3">
    <source>
        <dbReference type="Proteomes" id="UP000321424"/>
    </source>
</evidence>
<dbReference type="InterPro" id="IPR036291">
    <property type="entry name" value="NAD(P)-bd_dom_sf"/>
</dbReference>
<dbReference type="Pfam" id="PF07993">
    <property type="entry name" value="NAD_binding_4"/>
    <property type="match status" value="1"/>
</dbReference>
<accession>A0A511MNC5</accession>
<dbReference type="AlphaFoldDB" id="A0A511MNC5"/>